<feature type="region of interest" description="Disordered" evidence="1">
    <location>
        <begin position="1"/>
        <end position="24"/>
    </location>
</feature>
<gene>
    <name evidence="2" type="ORF">TWF730_008136</name>
</gene>
<evidence type="ECO:0000313" key="2">
    <source>
        <dbReference type="EMBL" id="KAK6358817.1"/>
    </source>
</evidence>
<dbReference type="AlphaFoldDB" id="A0AAV9VBL5"/>
<dbReference type="Proteomes" id="UP001373714">
    <property type="component" value="Unassembled WGS sequence"/>
</dbReference>
<evidence type="ECO:0000256" key="1">
    <source>
        <dbReference type="SAM" id="MobiDB-lite"/>
    </source>
</evidence>
<accession>A0AAV9VBL5</accession>
<protein>
    <submittedName>
        <fullName evidence="2">Uncharacterized protein</fullName>
    </submittedName>
</protein>
<feature type="compositionally biased region" description="Polar residues" evidence="1">
    <location>
        <begin position="1"/>
        <end position="16"/>
    </location>
</feature>
<reference evidence="2 3" key="1">
    <citation type="submission" date="2019-10" db="EMBL/GenBank/DDBJ databases">
        <authorList>
            <person name="Palmer J.M."/>
        </authorList>
    </citation>
    <scope>NUCLEOTIDE SEQUENCE [LARGE SCALE GENOMIC DNA]</scope>
    <source>
        <strain evidence="2 3">TWF730</strain>
    </source>
</reference>
<name>A0AAV9VBL5_9PEZI</name>
<comment type="caution">
    <text evidence="2">The sequence shown here is derived from an EMBL/GenBank/DDBJ whole genome shotgun (WGS) entry which is preliminary data.</text>
</comment>
<organism evidence="2 3">
    <name type="scientific">Orbilia blumenaviensis</name>
    <dbReference type="NCBI Taxonomy" id="1796055"/>
    <lineage>
        <taxon>Eukaryota</taxon>
        <taxon>Fungi</taxon>
        <taxon>Dikarya</taxon>
        <taxon>Ascomycota</taxon>
        <taxon>Pezizomycotina</taxon>
        <taxon>Orbiliomycetes</taxon>
        <taxon>Orbiliales</taxon>
        <taxon>Orbiliaceae</taxon>
        <taxon>Orbilia</taxon>
    </lineage>
</organism>
<dbReference type="EMBL" id="JAVHNS010000004">
    <property type="protein sequence ID" value="KAK6358817.1"/>
    <property type="molecule type" value="Genomic_DNA"/>
</dbReference>
<evidence type="ECO:0000313" key="3">
    <source>
        <dbReference type="Proteomes" id="UP001373714"/>
    </source>
</evidence>
<keyword evidence="3" id="KW-1185">Reference proteome</keyword>
<sequence>MEPYNTTKPQRATSNCDPAGPPPIQVADARRVMLRKLKRGGPEHRIYEEEYRLWKRGQDVDVQVSTGTGCHNKTLSQDDTVTPSTIKTPNFLYKSQELRAYDKDQQTNYPYSTLREFCVHIMMILYDIPKKRLVS</sequence>
<proteinExistence type="predicted"/>